<evidence type="ECO:0000313" key="6">
    <source>
        <dbReference type="Proteomes" id="UP000005361"/>
    </source>
</evidence>
<dbReference type="PROSITE" id="PS50112">
    <property type="entry name" value="PAS"/>
    <property type="match status" value="2"/>
</dbReference>
<dbReference type="InterPro" id="IPR043128">
    <property type="entry name" value="Rev_trsase/Diguanyl_cyclase"/>
</dbReference>
<name>I9NYC8_9FIRM</name>
<dbReference type="Pfam" id="PF08447">
    <property type="entry name" value="PAS_3"/>
    <property type="match status" value="1"/>
</dbReference>
<dbReference type="Proteomes" id="UP000005361">
    <property type="component" value="Chromosome"/>
</dbReference>
<dbReference type="FunFam" id="3.20.20.450:FF:000001">
    <property type="entry name" value="Cyclic di-GMP phosphodiesterase yahA"/>
    <property type="match status" value="1"/>
</dbReference>
<dbReference type="SMART" id="SM00267">
    <property type="entry name" value="GGDEF"/>
    <property type="match status" value="1"/>
</dbReference>
<dbReference type="SUPFAM" id="SSF141868">
    <property type="entry name" value="EAL domain-like"/>
    <property type="match status" value="1"/>
</dbReference>
<dbReference type="STRING" id="1192197.JBW_02547"/>
<dbReference type="InterPro" id="IPR013655">
    <property type="entry name" value="PAS_fold_3"/>
</dbReference>
<dbReference type="Pfam" id="PF13188">
    <property type="entry name" value="PAS_8"/>
    <property type="match status" value="1"/>
</dbReference>
<evidence type="ECO:0000256" key="1">
    <source>
        <dbReference type="SAM" id="Coils"/>
    </source>
</evidence>
<dbReference type="SMART" id="SM00086">
    <property type="entry name" value="PAC"/>
    <property type="match status" value="2"/>
</dbReference>
<dbReference type="PANTHER" id="PTHR44757">
    <property type="entry name" value="DIGUANYLATE CYCLASE DGCP"/>
    <property type="match status" value="1"/>
</dbReference>
<dbReference type="InterPro" id="IPR001633">
    <property type="entry name" value="EAL_dom"/>
</dbReference>
<dbReference type="HOGENOM" id="CLU_000445_70_20_9"/>
<dbReference type="NCBIfam" id="TIGR00229">
    <property type="entry name" value="sensory_box"/>
    <property type="match status" value="2"/>
</dbReference>
<dbReference type="OrthoDB" id="9759607at2"/>
<dbReference type="Pfam" id="PF13185">
    <property type="entry name" value="GAF_2"/>
    <property type="match status" value="1"/>
</dbReference>
<proteinExistence type="predicted"/>
<dbReference type="SUPFAM" id="SSF55785">
    <property type="entry name" value="PYP-like sensor domain (PAS domain)"/>
    <property type="match status" value="2"/>
</dbReference>
<dbReference type="InterPro" id="IPR035965">
    <property type="entry name" value="PAS-like_dom_sf"/>
</dbReference>
<dbReference type="RefSeq" id="WP_007952556.1">
    <property type="nucleotide sequence ID" value="NZ_CP010978.1"/>
</dbReference>
<dbReference type="SMART" id="SM00065">
    <property type="entry name" value="GAF"/>
    <property type="match status" value="1"/>
</dbReference>
<dbReference type="PROSITE" id="PS50883">
    <property type="entry name" value="EAL"/>
    <property type="match status" value="1"/>
</dbReference>
<feature type="domain" description="PAS" evidence="2">
    <location>
        <begin position="315"/>
        <end position="359"/>
    </location>
</feature>
<dbReference type="InterPro" id="IPR029787">
    <property type="entry name" value="Nucleotide_cyclase"/>
</dbReference>
<feature type="domain" description="GGDEF" evidence="4">
    <location>
        <begin position="473"/>
        <end position="606"/>
    </location>
</feature>
<feature type="coiled-coil region" evidence="1">
    <location>
        <begin position="175"/>
        <end position="202"/>
    </location>
</feature>
<sequence length="868" mass="99702">MKHLHKLRGSKTLLNTLRKKAISTVLYDTALGLLNHLDLTGLLQKVVIEATQLIKTEHGYYNWVELDQNQMIRKVGVGVYQSDINRMMRLDQGLIQRTIESEKISIIDDYSTWKNRLNDPFFDKIHTEMQVPIKIGCNIVGVLGLSFTEPHRRFTLNDVAVFQQFATIASMAIYNAILYRTAQQENEERKNIQENLLQITDAMQDIVGILNPQGIIEYITPSCEKLTGYNRNQLIGTCYLDFIHPDDFEKARTSFYSFLTTNEHRRVCFRYVHASGQVRWLESLREKVEENETSVVFVARDVTDRIEAEQEATILEATYQAIFSSVNDGIIIYDVENLSIIKANKKACELFGLLKDQLVLTKLQDFGTGEIPYTQEEALTWFQKAIQGETPLFDWKLKNSHGKYLDVEVSLKHIMLGGKWCMLTVIRDISERKYAKEKIYRLANFDILTKLPNRTLFNDRLHIALAHAKRNGEQLAVLFLDLDRFKTINDSLGHQAGDLVLQEVAERLQLCIRDEDTACRMSADEFIIILTDIEKSSNITKIIARLTATLSMPFIVGDNELRITASIGVSLYPHNGHTPEILVRHAELAMYHGKENGRNNYQFFTESLNELVTERLSLENSLRLAIERNEFILYYQPQIDITTNKLIGVEALIRWNHPRNGLISPARFIPVAEDTGLIIPIGEWVLREVCQQHFKWLELGLPQIQIAVNVSAIQFQEKHFLSTLQQILRNYNMNPAYLELELTEGILMRDANTATKELHLLKELGVKLSIDDFGTGYSSLQYLSQFPIDKLKIDQTFIRAMATHVSSLAIVESIVSLAEKLHIKVIAEGVENNEELKILQTCGCTEIQGYYFSKPLSADKFFEWYYTR</sequence>
<evidence type="ECO:0000259" key="2">
    <source>
        <dbReference type="PROSITE" id="PS50112"/>
    </source>
</evidence>
<dbReference type="Gene3D" id="3.30.70.270">
    <property type="match status" value="1"/>
</dbReference>
<dbReference type="Gene3D" id="3.30.450.40">
    <property type="match status" value="1"/>
</dbReference>
<keyword evidence="1" id="KW-0175">Coiled coil</keyword>
<dbReference type="InterPro" id="IPR000014">
    <property type="entry name" value="PAS"/>
</dbReference>
<feature type="domain" description="PAS" evidence="2">
    <location>
        <begin position="192"/>
        <end position="262"/>
    </location>
</feature>
<feature type="domain" description="EAL" evidence="3">
    <location>
        <begin position="615"/>
        <end position="868"/>
    </location>
</feature>
<dbReference type="SUPFAM" id="SSF55781">
    <property type="entry name" value="GAF domain-like"/>
    <property type="match status" value="1"/>
</dbReference>
<reference evidence="6" key="2">
    <citation type="submission" date="2015-02" db="EMBL/GenBank/DDBJ databases">
        <title>Complete Genome Sequence of Pelosinus fermentans JBW45.</title>
        <authorList>
            <person name="De Leon K.B."/>
            <person name="Utturkar S.M."/>
            <person name="Camilleri L.B."/>
            <person name="Arkin A.P."/>
            <person name="Fields M.W."/>
            <person name="Brown S.D."/>
            <person name="Wall J.D."/>
        </authorList>
    </citation>
    <scope>NUCLEOTIDE SEQUENCE [LARGE SCALE GENOMIC DNA]</scope>
    <source>
        <strain evidence="6">JBW45</strain>
    </source>
</reference>
<dbReference type="InterPro" id="IPR052155">
    <property type="entry name" value="Biofilm_reg_signaling"/>
</dbReference>
<dbReference type="Gene3D" id="3.30.450.20">
    <property type="entry name" value="PAS domain"/>
    <property type="match status" value="2"/>
</dbReference>
<organism evidence="5 6">
    <name type="scientific">Pelosinus fermentans JBW45</name>
    <dbReference type="NCBI Taxonomy" id="1192197"/>
    <lineage>
        <taxon>Bacteria</taxon>
        <taxon>Bacillati</taxon>
        <taxon>Bacillota</taxon>
        <taxon>Negativicutes</taxon>
        <taxon>Selenomonadales</taxon>
        <taxon>Sporomusaceae</taxon>
        <taxon>Pelosinus</taxon>
    </lineage>
</organism>
<dbReference type="CDD" id="cd01949">
    <property type="entry name" value="GGDEF"/>
    <property type="match status" value="1"/>
</dbReference>
<protein>
    <submittedName>
        <fullName evidence="5">Diguanylate cyclase/phosphodiesterase with PAS/PAC and GAF sensor(S)</fullName>
    </submittedName>
</protein>
<dbReference type="InterPro" id="IPR003018">
    <property type="entry name" value="GAF"/>
</dbReference>
<dbReference type="PANTHER" id="PTHR44757:SF2">
    <property type="entry name" value="BIOFILM ARCHITECTURE MAINTENANCE PROTEIN MBAA"/>
    <property type="match status" value="1"/>
</dbReference>
<dbReference type="SMART" id="SM00091">
    <property type="entry name" value="PAS"/>
    <property type="match status" value="2"/>
</dbReference>
<dbReference type="KEGG" id="pft:JBW_02547"/>
<dbReference type="PROSITE" id="PS50887">
    <property type="entry name" value="GGDEF"/>
    <property type="match status" value="1"/>
</dbReference>
<dbReference type="InterPro" id="IPR035919">
    <property type="entry name" value="EAL_sf"/>
</dbReference>
<accession>I9NYC8</accession>
<dbReference type="SMART" id="SM00052">
    <property type="entry name" value="EAL"/>
    <property type="match status" value="1"/>
</dbReference>
<evidence type="ECO:0000259" key="3">
    <source>
        <dbReference type="PROSITE" id="PS50883"/>
    </source>
</evidence>
<dbReference type="EMBL" id="CP010978">
    <property type="protein sequence ID" value="AJQ27891.1"/>
    <property type="molecule type" value="Genomic_DNA"/>
</dbReference>
<dbReference type="InterPro" id="IPR001610">
    <property type="entry name" value="PAC"/>
</dbReference>
<dbReference type="SUPFAM" id="SSF55073">
    <property type="entry name" value="Nucleotide cyclase"/>
    <property type="match status" value="1"/>
</dbReference>
<dbReference type="CDD" id="cd00130">
    <property type="entry name" value="PAS"/>
    <property type="match status" value="2"/>
</dbReference>
<dbReference type="InterPro" id="IPR029016">
    <property type="entry name" value="GAF-like_dom_sf"/>
</dbReference>
<dbReference type="Gene3D" id="3.20.20.450">
    <property type="entry name" value="EAL domain"/>
    <property type="match status" value="1"/>
</dbReference>
<reference evidence="5 6" key="1">
    <citation type="journal article" date="2015" name="Genome Announc.">
        <title>Complete Genome Sequence of Pelosinus fermentans JBW45, a Member of a Remarkably Competitive Group of Negativicutes in the Firmicutes Phylum.</title>
        <authorList>
            <person name="De Leon K.B."/>
            <person name="Utturkar S.M."/>
            <person name="Camilleri L.B."/>
            <person name="Elias D.A."/>
            <person name="Arkin A.P."/>
            <person name="Fields M.W."/>
            <person name="Brown S.D."/>
            <person name="Wall J.D."/>
        </authorList>
    </citation>
    <scope>NUCLEOTIDE SEQUENCE [LARGE SCALE GENOMIC DNA]</scope>
    <source>
        <strain evidence="5 6">JBW45</strain>
    </source>
</reference>
<evidence type="ECO:0000313" key="5">
    <source>
        <dbReference type="EMBL" id="AJQ27891.1"/>
    </source>
</evidence>
<dbReference type="NCBIfam" id="TIGR00254">
    <property type="entry name" value="GGDEF"/>
    <property type="match status" value="1"/>
</dbReference>
<dbReference type="InterPro" id="IPR000160">
    <property type="entry name" value="GGDEF_dom"/>
</dbReference>
<dbReference type="Pfam" id="PF00563">
    <property type="entry name" value="EAL"/>
    <property type="match status" value="1"/>
</dbReference>
<dbReference type="AlphaFoldDB" id="I9NYC8"/>
<evidence type="ECO:0000259" key="4">
    <source>
        <dbReference type="PROSITE" id="PS50887"/>
    </source>
</evidence>
<dbReference type="CDD" id="cd01948">
    <property type="entry name" value="EAL"/>
    <property type="match status" value="1"/>
</dbReference>
<gene>
    <name evidence="5" type="ORF">JBW_02547</name>
</gene>
<dbReference type="Pfam" id="PF00990">
    <property type="entry name" value="GGDEF"/>
    <property type="match status" value="1"/>
</dbReference>